<dbReference type="SUPFAM" id="SSF48452">
    <property type="entry name" value="TPR-like"/>
    <property type="match status" value="1"/>
</dbReference>
<dbReference type="InterPro" id="IPR011659">
    <property type="entry name" value="WD40"/>
</dbReference>
<accession>A0A0F9AK14</accession>
<reference evidence="3" key="1">
    <citation type="journal article" date="2015" name="Nature">
        <title>Complex archaea that bridge the gap between prokaryotes and eukaryotes.</title>
        <authorList>
            <person name="Spang A."/>
            <person name="Saw J.H."/>
            <person name="Jorgensen S.L."/>
            <person name="Zaremba-Niedzwiedzka K."/>
            <person name="Martijn J."/>
            <person name="Lind A.E."/>
            <person name="van Eijk R."/>
            <person name="Schleper C."/>
            <person name="Guy L."/>
            <person name="Ettema T.J."/>
        </authorList>
    </citation>
    <scope>NUCLEOTIDE SEQUENCE</scope>
</reference>
<dbReference type="PANTHER" id="PTHR44943">
    <property type="entry name" value="CELLULOSE SYNTHASE OPERON PROTEIN C"/>
    <property type="match status" value="1"/>
</dbReference>
<dbReference type="EMBL" id="LAZR01045537">
    <property type="protein sequence ID" value="KKK98640.1"/>
    <property type="molecule type" value="Genomic_DNA"/>
</dbReference>
<dbReference type="AlphaFoldDB" id="A0A0F9AK14"/>
<comment type="caution">
    <text evidence="3">The sequence shown here is derived from an EMBL/GenBank/DDBJ whole genome shotgun (WGS) entry which is preliminary data.</text>
</comment>
<keyword evidence="2" id="KW-0802">TPR repeat</keyword>
<dbReference type="Pfam" id="PF07719">
    <property type="entry name" value="TPR_2"/>
    <property type="match status" value="1"/>
</dbReference>
<evidence type="ECO:0000256" key="2">
    <source>
        <dbReference type="ARBA" id="ARBA00022803"/>
    </source>
</evidence>
<feature type="non-terminal residue" evidence="3">
    <location>
        <position position="453"/>
    </location>
</feature>
<keyword evidence="1" id="KW-0677">Repeat</keyword>
<dbReference type="InterPro" id="IPR013105">
    <property type="entry name" value="TPR_2"/>
</dbReference>
<protein>
    <submittedName>
        <fullName evidence="3">Uncharacterized protein</fullName>
    </submittedName>
</protein>
<dbReference type="InterPro" id="IPR011042">
    <property type="entry name" value="6-blade_b-propeller_TolB-like"/>
</dbReference>
<evidence type="ECO:0000256" key="1">
    <source>
        <dbReference type="ARBA" id="ARBA00022737"/>
    </source>
</evidence>
<dbReference type="Pfam" id="PF13414">
    <property type="entry name" value="TPR_11"/>
    <property type="match status" value="1"/>
</dbReference>
<dbReference type="InterPro" id="IPR019734">
    <property type="entry name" value="TPR_rpt"/>
</dbReference>
<organism evidence="3">
    <name type="scientific">marine sediment metagenome</name>
    <dbReference type="NCBI Taxonomy" id="412755"/>
    <lineage>
        <taxon>unclassified sequences</taxon>
        <taxon>metagenomes</taxon>
        <taxon>ecological metagenomes</taxon>
    </lineage>
</organism>
<dbReference type="InterPro" id="IPR011990">
    <property type="entry name" value="TPR-like_helical_dom_sf"/>
</dbReference>
<dbReference type="Pfam" id="PF00515">
    <property type="entry name" value="TPR_1"/>
    <property type="match status" value="2"/>
</dbReference>
<dbReference type="PROSITE" id="PS50005">
    <property type="entry name" value="TPR"/>
    <property type="match status" value="5"/>
</dbReference>
<proteinExistence type="predicted"/>
<dbReference type="PANTHER" id="PTHR44943:SF8">
    <property type="entry name" value="TPR REPEAT-CONTAINING PROTEIN MJ0263"/>
    <property type="match status" value="1"/>
</dbReference>
<dbReference type="Pfam" id="PF07676">
    <property type="entry name" value="PD40"/>
    <property type="match status" value="3"/>
</dbReference>
<dbReference type="Gene3D" id="1.25.40.10">
    <property type="entry name" value="Tetratricopeptide repeat domain"/>
    <property type="match status" value="3"/>
</dbReference>
<dbReference type="SMART" id="SM00028">
    <property type="entry name" value="TPR"/>
    <property type="match status" value="6"/>
</dbReference>
<dbReference type="Gene3D" id="2.120.10.30">
    <property type="entry name" value="TolB, C-terminal domain"/>
    <property type="match status" value="1"/>
</dbReference>
<feature type="non-terminal residue" evidence="3">
    <location>
        <position position="1"/>
    </location>
</feature>
<dbReference type="InterPro" id="IPR051685">
    <property type="entry name" value="Ycf3/AcsC/BcsC/TPR_MFPF"/>
</dbReference>
<dbReference type="SUPFAM" id="SSF82171">
    <property type="entry name" value="DPP6 N-terminal domain-like"/>
    <property type="match status" value="1"/>
</dbReference>
<evidence type="ECO:0000313" key="3">
    <source>
        <dbReference type="EMBL" id="KKK98640.1"/>
    </source>
</evidence>
<sequence length="453" mass="50844">VRESVFVQNYIDYRFLQTFYPTGGILAVYYRATGRIKSLPGADEARYVQSNPTWSPDGKTIVFIRAKARPNYAEGPRAKYANDPNETQIKYDLYRIPFNDGRGGTPQPVRGASANGMSNSFPRYSPDGKWIVYVQCNNGLLMRPDSKLYIIPAGGGKARLMNCNSRRMNSWHSWSPNSRWLVFSSKANTPFTQMFLTHVDEDGNDSPAILIPNSTAANRAVNLPEFADIAGDAIEEITTPAADYRRHYDLARRHREAGRLTECLAELRKSLDLKSDYPRTYIALANVLFEQNKPLEAIGNYLKAIDISPNNPRAHNNLGVALKKLGRHDEAIRHYRAAIAIHPTYFQAHNNLATLLDHLGKHDEAIEHCRKAIEIDPASPAVHNRWGNALMSLGKPREAIGHFDKALKIDPTYAQAHHDWGIALMGLAKIDEALEHFSRAVRIDPGFHGAHIN</sequence>
<name>A0A0F9AK14_9ZZZZ</name>
<gene>
    <name evidence="3" type="ORF">LCGC14_2640730</name>
</gene>
<dbReference type="PROSITE" id="PS50293">
    <property type="entry name" value="TPR_REGION"/>
    <property type="match status" value="2"/>
</dbReference>